<evidence type="ECO:0000313" key="5">
    <source>
        <dbReference type="Proteomes" id="UP000265427"/>
    </source>
</evidence>
<evidence type="ECO:0000313" key="6">
    <source>
        <dbReference type="Proteomes" id="UP000285430"/>
    </source>
</evidence>
<dbReference type="GO" id="GO:0032039">
    <property type="term" value="C:integrator complex"/>
    <property type="evidence" value="ECO:0007669"/>
    <property type="project" value="InterPro"/>
</dbReference>
<dbReference type="InterPro" id="IPR036866">
    <property type="entry name" value="RibonucZ/Hydroxyglut_hydro"/>
</dbReference>
<reference evidence="5 6" key="1">
    <citation type="submission" date="2018-08" db="EMBL/GenBank/DDBJ databases">
        <title>Aphanomyces genome sequencing and annotation.</title>
        <authorList>
            <person name="Minardi D."/>
            <person name="Oidtmann B."/>
            <person name="Van Der Giezen M."/>
            <person name="Studholme D.J."/>
        </authorList>
    </citation>
    <scope>NUCLEOTIDE SEQUENCE [LARGE SCALE GENOMIC DNA]</scope>
    <source>
        <strain evidence="4 6">Da</strain>
        <strain evidence="3 5">Kv</strain>
    </source>
</reference>
<evidence type="ECO:0000256" key="2">
    <source>
        <dbReference type="ARBA" id="ARBA00023242"/>
    </source>
</evidence>
<dbReference type="Proteomes" id="UP000285430">
    <property type="component" value="Unassembled WGS sequence"/>
</dbReference>
<evidence type="ECO:0000256" key="1">
    <source>
        <dbReference type="ARBA" id="ARBA00004123"/>
    </source>
</evidence>
<keyword evidence="2" id="KW-0539">Nucleus</keyword>
<gene>
    <name evidence="3" type="ORF">DYB36_000592</name>
    <name evidence="4" type="ORF">DYB37_002759</name>
</gene>
<dbReference type="PANTHER" id="PTHR46094:SF1">
    <property type="entry name" value="INTEGRATOR COMPLEX SUBUNIT 9"/>
    <property type="match status" value="1"/>
</dbReference>
<dbReference type="VEuPathDB" id="FungiDB:H257_12342"/>
<organism evidence="3 5">
    <name type="scientific">Aphanomyces astaci</name>
    <name type="common">Crayfish plague agent</name>
    <dbReference type="NCBI Taxonomy" id="112090"/>
    <lineage>
        <taxon>Eukaryota</taxon>
        <taxon>Sar</taxon>
        <taxon>Stramenopiles</taxon>
        <taxon>Oomycota</taxon>
        <taxon>Saprolegniomycetes</taxon>
        <taxon>Saprolegniales</taxon>
        <taxon>Verrucalvaceae</taxon>
        <taxon>Aphanomyces</taxon>
    </lineage>
</organism>
<dbReference type="InterPro" id="IPR027074">
    <property type="entry name" value="Integrator_9su"/>
</dbReference>
<dbReference type="PANTHER" id="PTHR46094">
    <property type="entry name" value="INTEGRATOR COMPLEX SUBUNIT 9"/>
    <property type="match status" value="1"/>
</dbReference>
<evidence type="ECO:0000313" key="3">
    <source>
        <dbReference type="EMBL" id="RHY09020.1"/>
    </source>
</evidence>
<accession>A0A397AMH8</accession>
<evidence type="ECO:0000313" key="4">
    <source>
        <dbReference type="EMBL" id="RHZ24117.1"/>
    </source>
</evidence>
<dbReference type="Proteomes" id="UP000265427">
    <property type="component" value="Unassembled WGS sequence"/>
</dbReference>
<dbReference type="AlphaFoldDB" id="A0A397AMH8"/>
<dbReference type="EMBL" id="QUSZ01005600">
    <property type="protein sequence ID" value="RHY09020.1"/>
    <property type="molecule type" value="Genomic_DNA"/>
</dbReference>
<dbReference type="SUPFAM" id="SSF56281">
    <property type="entry name" value="Metallo-hydrolase/oxidoreductase"/>
    <property type="match status" value="1"/>
</dbReference>
<comment type="subcellular location">
    <subcellularLocation>
        <location evidence="1">Nucleus</location>
    </subcellularLocation>
</comment>
<dbReference type="EMBL" id="QUTH01002753">
    <property type="protein sequence ID" value="RHZ24117.1"/>
    <property type="molecule type" value="Genomic_DNA"/>
</dbReference>
<sequence length="371" mass="40808">MLVTDLKNDRDTRMIDKRLETFLNHLLAVFTRRGTSVVPCHFDGILFDLLENLQLFLAAINHAPIPIYFVATEPLDAEPCAPQWLCQSKMQKLFAGASPFVHGQLRDEGHLRFVSPGSPVPVEEPCIVFANHPSLRIGDVVQLIPKLQRNAANAIVFIDPHVSPFEAMAPFQPAVLMEVIHAPIDFRLSCNNANILIAECKPQTLVLPACYASYEFILAAQVNLTTIDKHAAALVRTTLSFASGRVELKAVDGDFWAFRRPPPPPPAAAGALDPSSHSSLEHADGAPCKKLCVREQSHVLLGELDLESLLHQLQVEFGPVHIEDLDMATQVSFGDTVITFVTNENKTVVASGSDRVRDRVAHLVVGQLSRF</sequence>
<comment type="caution">
    <text evidence="3">The sequence shown here is derived from an EMBL/GenBank/DDBJ whole genome shotgun (WGS) entry which is preliminary data.</text>
</comment>
<dbReference type="Gene3D" id="3.40.50.10890">
    <property type="match status" value="1"/>
</dbReference>
<proteinExistence type="predicted"/>
<protein>
    <recommendedName>
        <fullName evidence="7">Beta-Casp domain-containing protein</fullName>
    </recommendedName>
</protein>
<dbReference type="GO" id="GO:0034472">
    <property type="term" value="P:snRNA 3'-end processing"/>
    <property type="evidence" value="ECO:0007669"/>
    <property type="project" value="TreeGrafter"/>
</dbReference>
<name>A0A397AMH8_APHAT</name>
<evidence type="ECO:0008006" key="7">
    <source>
        <dbReference type="Google" id="ProtNLM"/>
    </source>
</evidence>